<organism evidence="2 3">
    <name type="scientific">Trematosphaeria pertusa</name>
    <dbReference type="NCBI Taxonomy" id="390896"/>
    <lineage>
        <taxon>Eukaryota</taxon>
        <taxon>Fungi</taxon>
        <taxon>Dikarya</taxon>
        <taxon>Ascomycota</taxon>
        <taxon>Pezizomycotina</taxon>
        <taxon>Dothideomycetes</taxon>
        <taxon>Pleosporomycetidae</taxon>
        <taxon>Pleosporales</taxon>
        <taxon>Massarineae</taxon>
        <taxon>Trematosphaeriaceae</taxon>
        <taxon>Trematosphaeria</taxon>
    </lineage>
</organism>
<keyword evidence="3" id="KW-1185">Reference proteome</keyword>
<dbReference type="GeneID" id="54575512"/>
<dbReference type="CDD" id="cd09917">
    <property type="entry name" value="F-box_SF"/>
    <property type="match status" value="1"/>
</dbReference>
<dbReference type="RefSeq" id="XP_033683292.1">
    <property type="nucleotide sequence ID" value="XM_033822182.1"/>
</dbReference>
<feature type="region of interest" description="Disordered" evidence="1">
    <location>
        <begin position="467"/>
        <end position="497"/>
    </location>
</feature>
<gene>
    <name evidence="2" type="ORF">BU26DRAFT_330844</name>
</gene>
<protein>
    <submittedName>
        <fullName evidence="2">Uncharacterized protein</fullName>
    </submittedName>
</protein>
<dbReference type="AlphaFoldDB" id="A0A6A6IE06"/>
<dbReference type="EMBL" id="ML987196">
    <property type="protein sequence ID" value="KAF2248288.1"/>
    <property type="molecule type" value="Genomic_DNA"/>
</dbReference>
<evidence type="ECO:0000313" key="2">
    <source>
        <dbReference type="EMBL" id="KAF2248288.1"/>
    </source>
</evidence>
<dbReference type="OrthoDB" id="3690497at2759"/>
<sequence>MDALPEELIDNIISFVDHRFTLAILARTSRQLYRLATPWLYGHVTFPSQTNPAVFSTRLHHVASFLIRRPDLAAIVEEVTVDQPLRPVDEFRVFDCDELLDLDEVVSVAVDALATKGITDSSMVYYLRRNGDDAWLALLLAHLPNLKRLRRIVQMRAGDDYTRFVGLPPRKQPFTPLEKLMLVGPVGLGGSLQSGRRAIPTRTLMVEPDAPTLDDDVDMERRSMIHVVPHLHALKPKALYIYNMYTDDNVIPDIPFTRSDLESMKRRMADTPEWLWLPTKHLEMRRVSLQDEDVCTLLRECREVETIIFEHEGRSDLDIRRVALMLELHKDTLTRLLLNTFKSSGTPGIVCLRELTALKHLKIASTFIVDPGMNISRLLPPNITTLSIVKPRHQSIFLCSPIAAFLAVWQQFTPYLELVELEGWFALTGVYRGMVQCISAAEASGVELRIIENADIELPGTDIIRPGTEGGWGMEEDDYWPSRCSQTKRRPPQPYEPKRRRRLLDLNALKRIEGHELAAVIARAWGASHSS</sequence>
<reference evidence="2" key="1">
    <citation type="journal article" date="2020" name="Stud. Mycol.">
        <title>101 Dothideomycetes genomes: a test case for predicting lifestyles and emergence of pathogens.</title>
        <authorList>
            <person name="Haridas S."/>
            <person name="Albert R."/>
            <person name="Binder M."/>
            <person name="Bloem J."/>
            <person name="Labutti K."/>
            <person name="Salamov A."/>
            <person name="Andreopoulos B."/>
            <person name="Baker S."/>
            <person name="Barry K."/>
            <person name="Bills G."/>
            <person name="Bluhm B."/>
            <person name="Cannon C."/>
            <person name="Castanera R."/>
            <person name="Culley D."/>
            <person name="Daum C."/>
            <person name="Ezra D."/>
            <person name="Gonzalez J."/>
            <person name="Henrissat B."/>
            <person name="Kuo A."/>
            <person name="Liang C."/>
            <person name="Lipzen A."/>
            <person name="Lutzoni F."/>
            <person name="Magnuson J."/>
            <person name="Mondo S."/>
            <person name="Nolan M."/>
            <person name="Ohm R."/>
            <person name="Pangilinan J."/>
            <person name="Park H.-J."/>
            <person name="Ramirez L."/>
            <person name="Alfaro M."/>
            <person name="Sun H."/>
            <person name="Tritt A."/>
            <person name="Yoshinaga Y."/>
            <person name="Zwiers L.-H."/>
            <person name="Turgeon B."/>
            <person name="Goodwin S."/>
            <person name="Spatafora J."/>
            <person name="Crous P."/>
            <person name="Grigoriev I."/>
        </authorList>
    </citation>
    <scope>NUCLEOTIDE SEQUENCE</scope>
    <source>
        <strain evidence="2">CBS 122368</strain>
    </source>
</reference>
<proteinExistence type="predicted"/>
<accession>A0A6A6IE06</accession>
<evidence type="ECO:0000313" key="3">
    <source>
        <dbReference type="Proteomes" id="UP000800094"/>
    </source>
</evidence>
<name>A0A6A6IE06_9PLEO</name>
<dbReference type="Proteomes" id="UP000800094">
    <property type="component" value="Unassembled WGS sequence"/>
</dbReference>
<evidence type="ECO:0000256" key="1">
    <source>
        <dbReference type="SAM" id="MobiDB-lite"/>
    </source>
</evidence>